<evidence type="ECO:0000313" key="1">
    <source>
        <dbReference type="EMBL" id="URN94542.1"/>
    </source>
</evidence>
<gene>
    <name evidence="1" type="ORF">NAG76_22445</name>
</gene>
<dbReference type="AlphaFoldDB" id="A0A9J6ZEG5"/>
<dbReference type="KEGG" id="plig:NAG76_22445"/>
<organism evidence="1 2">
    <name type="scientific">Candidatus Pristimantibacillus lignocellulolyticus</name>
    <dbReference type="NCBI Taxonomy" id="2994561"/>
    <lineage>
        <taxon>Bacteria</taxon>
        <taxon>Bacillati</taxon>
        <taxon>Bacillota</taxon>
        <taxon>Bacilli</taxon>
        <taxon>Bacillales</taxon>
        <taxon>Paenibacillaceae</taxon>
        <taxon>Candidatus Pristimantibacillus</taxon>
    </lineage>
</organism>
<dbReference type="Pfam" id="PF13814">
    <property type="entry name" value="Replic_Relax"/>
    <property type="match status" value="1"/>
</dbReference>
<reference evidence="1" key="1">
    <citation type="submission" date="2022-05" db="EMBL/GenBank/DDBJ databases">
        <title>Novel bacterial taxa in a minimal lignocellulolytic consortium and its capacity to transform plastics disclosed by genome-resolved metagenomics.</title>
        <authorList>
            <person name="Rodriguez C.A.D."/>
            <person name="Diaz-Garcia L."/>
            <person name="Herrera K."/>
            <person name="Tarazona N.A."/>
            <person name="Sproer C."/>
            <person name="Overmann J."/>
            <person name="Jimenez D.J."/>
        </authorList>
    </citation>
    <scope>NUCLEOTIDE SEQUENCE</scope>
    <source>
        <strain evidence="1">MAG5</strain>
    </source>
</reference>
<name>A0A9J6ZEG5_9BACL</name>
<dbReference type="Proteomes" id="UP001056756">
    <property type="component" value="Chromosome"/>
</dbReference>
<accession>A0A9J6ZEG5</accession>
<evidence type="ECO:0000313" key="2">
    <source>
        <dbReference type="Proteomes" id="UP001056756"/>
    </source>
</evidence>
<sequence>MTTRDKAIVEDLKRFRCMTREQIEQLHFGSVKNKVNECNRVLLRLKRDGHIEVSKERRMYTYFPAKHIKKDSSKLNHFLAIADFYCDIVKIDKVRVFEVEPKLGDKGYPEPDVMMIWKGTPFFIEIQRSDYSSKQWIAKMNRYEQYYQSNEWHNFEWQPKDKRVQPMLWIVGKGPGALTSTSFRVFYATVDDMVNKVMKR</sequence>
<dbReference type="EMBL" id="CP097899">
    <property type="protein sequence ID" value="URN94542.1"/>
    <property type="molecule type" value="Genomic_DNA"/>
</dbReference>
<dbReference type="InterPro" id="IPR025855">
    <property type="entry name" value="Replic_Relax"/>
</dbReference>
<protein>
    <submittedName>
        <fullName evidence="1">Replication-relaxation family protein</fullName>
    </submittedName>
</protein>
<proteinExistence type="predicted"/>